<evidence type="ECO:0000256" key="3">
    <source>
        <dbReference type="ARBA" id="ARBA00022771"/>
    </source>
</evidence>
<accession>A0AAV9P2V4</accession>
<dbReference type="SUPFAM" id="SSF57667">
    <property type="entry name" value="beta-beta-alpha zinc fingers"/>
    <property type="match status" value="1"/>
</dbReference>
<keyword evidence="4" id="KW-0862">Zinc</keyword>
<sequence>MGKKRKQPSLDSLLERPWCYYCDRDFDDLAVLLDHQRAKHFKCHICPKRLHTAGGLMVHVQNVHKESIDTIANALPGREGTNLEIWGMLGVPEDYKKEKTDSVIAMYKKKEADHIALTGNPLAGTAEAEARERAAKKPKPTESKEAIQARVAAHREKMRAEKEAKAQAKAAGDSAANNSDGGVQQADTQPKQGGPQHSPPQYGGPQASTPFEYHNMHQQLPASVSPNPLAPHRNPLAAHTPMVHPNMPNLYPTPPFPQHPQGFPPGFPPGGAPPQPSQPGFFPDRLPHHPRHVAEDSQAHWSRRPSQGTPPVHGQFSAPDDARSNSLPKVPGLPERPSFGGIGVSTAAMKSLHPGHQPLQPWSGGQDGHHVTAPQDSNNNQVGAPLDEVDQAIADAIAGKRPSPSQAAAAGPPTQSQSQHQFTQYQYAPGHVASPEAREKARRFEEAFFFDPPLPGGYPPNANKDKMPAALANTTTLEAAAPPTQAPTTETTQAPAAESSKPGKDSRPVRLIYTGYFAPPEELHVRAFP</sequence>
<dbReference type="Proteomes" id="UP001337655">
    <property type="component" value="Unassembled WGS sequence"/>
</dbReference>
<feature type="region of interest" description="Disordered" evidence="7">
    <location>
        <begin position="118"/>
        <end position="383"/>
    </location>
</feature>
<feature type="compositionally biased region" description="Low complexity" evidence="7">
    <location>
        <begin position="478"/>
        <end position="497"/>
    </location>
</feature>
<comment type="subcellular location">
    <subcellularLocation>
        <location evidence="1">Nucleus</location>
    </subcellularLocation>
</comment>
<keyword evidence="10" id="KW-1185">Reference proteome</keyword>
<dbReference type="GO" id="GO:0008270">
    <property type="term" value="F:zinc ion binding"/>
    <property type="evidence" value="ECO:0007669"/>
    <property type="project" value="UniProtKB-KW"/>
</dbReference>
<evidence type="ECO:0000259" key="8">
    <source>
        <dbReference type="PROSITE" id="PS50808"/>
    </source>
</evidence>
<feature type="compositionally biased region" description="Polar residues" evidence="7">
    <location>
        <begin position="177"/>
        <end position="191"/>
    </location>
</feature>
<feature type="compositionally biased region" description="Low complexity" evidence="7">
    <location>
        <begin position="402"/>
        <end position="421"/>
    </location>
</feature>
<name>A0AAV9P2V4_9PEZI</name>
<dbReference type="GO" id="GO:0005634">
    <property type="term" value="C:nucleus"/>
    <property type="evidence" value="ECO:0007669"/>
    <property type="project" value="UniProtKB-SubCell"/>
</dbReference>
<feature type="compositionally biased region" description="Low complexity" evidence="7">
    <location>
        <begin position="167"/>
        <end position="176"/>
    </location>
</feature>
<evidence type="ECO:0000313" key="9">
    <source>
        <dbReference type="EMBL" id="KAK5165796.1"/>
    </source>
</evidence>
<keyword evidence="3 6" id="KW-0863">Zinc-finger</keyword>
<feature type="compositionally biased region" description="Polar residues" evidence="7">
    <location>
        <begin position="216"/>
        <end position="226"/>
    </location>
</feature>
<keyword evidence="2" id="KW-0479">Metal-binding</keyword>
<dbReference type="PANTHER" id="PTHR23215:SF0">
    <property type="entry name" value="BUB3-INTERACTING AND GLEBS MOTIF-CONTAINING PROTEIN ZNF207"/>
    <property type="match status" value="1"/>
</dbReference>
<dbReference type="AlphaFoldDB" id="A0AAV9P2V4"/>
<dbReference type="RefSeq" id="XP_064655808.1">
    <property type="nucleotide sequence ID" value="XM_064805949.1"/>
</dbReference>
<dbReference type="CDD" id="cd20908">
    <property type="entry name" value="SUF4-like"/>
    <property type="match status" value="1"/>
</dbReference>
<evidence type="ECO:0000256" key="1">
    <source>
        <dbReference type="ARBA" id="ARBA00004123"/>
    </source>
</evidence>
<feature type="domain" description="BED-type" evidence="8">
    <location>
        <begin position="12"/>
        <end position="71"/>
    </location>
</feature>
<keyword evidence="5" id="KW-0539">Nucleus</keyword>
<dbReference type="PROSITE" id="PS50808">
    <property type="entry name" value="ZF_BED"/>
    <property type="match status" value="1"/>
</dbReference>
<comment type="caution">
    <text evidence="9">The sequence shown here is derived from an EMBL/GenBank/DDBJ whole genome shotgun (WGS) entry which is preliminary data.</text>
</comment>
<evidence type="ECO:0000256" key="5">
    <source>
        <dbReference type="ARBA" id="ARBA00023242"/>
    </source>
</evidence>
<dbReference type="GeneID" id="89930051"/>
<organism evidence="9 10">
    <name type="scientific">Saxophila tyrrhenica</name>
    <dbReference type="NCBI Taxonomy" id="1690608"/>
    <lineage>
        <taxon>Eukaryota</taxon>
        <taxon>Fungi</taxon>
        <taxon>Dikarya</taxon>
        <taxon>Ascomycota</taxon>
        <taxon>Pezizomycotina</taxon>
        <taxon>Dothideomycetes</taxon>
        <taxon>Dothideomycetidae</taxon>
        <taxon>Mycosphaerellales</taxon>
        <taxon>Extremaceae</taxon>
        <taxon>Saxophila</taxon>
    </lineage>
</organism>
<dbReference type="InterPro" id="IPR013087">
    <property type="entry name" value="Znf_C2H2_type"/>
</dbReference>
<feature type="compositionally biased region" description="Basic and acidic residues" evidence="7">
    <location>
        <begin position="128"/>
        <end position="166"/>
    </location>
</feature>
<feature type="compositionally biased region" description="Pro residues" evidence="7">
    <location>
        <begin position="251"/>
        <end position="277"/>
    </location>
</feature>
<dbReference type="PANTHER" id="PTHR23215">
    <property type="entry name" value="ZINC FINGER PROTEIN 207"/>
    <property type="match status" value="1"/>
</dbReference>
<dbReference type="Gene3D" id="3.30.160.60">
    <property type="entry name" value="Classic Zinc Finger"/>
    <property type="match status" value="1"/>
</dbReference>
<feature type="region of interest" description="Disordered" evidence="7">
    <location>
        <begin position="399"/>
        <end position="421"/>
    </location>
</feature>
<dbReference type="InterPro" id="IPR003656">
    <property type="entry name" value="Znf_BED"/>
</dbReference>
<evidence type="ECO:0000313" key="10">
    <source>
        <dbReference type="Proteomes" id="UP001337655"/>
    </source>
</evidence>
<proteinExistence type="predicted"/>
<evidence type="ECO:0000256" key="7">
    <source>
        <dbReference type="SAM" id="MobiDB-lite"/>
    </source>
</evidence>
<feature type="region of interest" description="Disordered" evidence="7">
    <location>
        <begin position="478"/>
        <end position="508"/>
    </location>
</feature>
<dbReference type="PROSITE" id="PS00028">
    <property type="entry name" value="ZINC_FINGER_C2H2_1"/>
    <property type="match status" value="1"/>
</dbReference>
<dbReference type="EMBL" id="JAVRRT010000015">
    <property type="protein sequence ID" value="KAK5165796.1"/>
    <property type="molecule type" value="Genomic_DNA"/>
</dbReference>
<reference evidence="9 10" key="1">
    <citation type="submission" date="2023-08" db="EMBL/GenBank/DDBJ databases">
        <title>Black Yeasts Isolated from many extreme environments.</title>
        <authorList>
            <person name="Coleine C."/>
            <person name="Stajich J.E."/>
            <person name="Selbmann L."/>
        </authorList>
    </citation>
    <scope>NUCLEOTIDE SEQUENCE [LARGE SCALE GENOMIC DNA]</scope>
    <source>
        <strain evidence="9 10">CCFEE 5935</strain>
    </source>
</reference>
<dbReference type="GO" id="GO:0003677">
    <property type="term" value="F:DNA binding"/>
    <property type="evidence" value="ECO:0007669"/>
    <property type="project" value="InterPro"/>
</dbReference>
<dbReference type="SMART" id="SM00355">
    <property type="entry name" value="ZnF_C2H2"/>
    <property type="match status" value="2"/>
</dbReference>
<dbReference type="InterPro" id="IPR036236">
    <property type="entry name" value="Znf_C2H2_sf"/>
</dbReference>
<protein>
    <recommendedName>
        <fullName evidence="8">BED-type domain-containing protein</fullName>
    </recommendedName>
</protein>
<evidence type="ECO:0000256" key="6">
    <source>
        <dbReference type="PROSITE-ProRule" id="PRU00027"/>
    </source>
</evidence>
<gene>
    <name evidence="9" type="ORF">LTR77_008719</name>
</gene>
<evidence type="ECO:0000256" key="2">
    <source>
        <dbReference type="ARBA" id="ARBA00022723"/>
    </source>
</evidence>
<evidence type="ECO:0000256" key="4">
    <source>
        <dbReference type="ARBA" id="ARBA00022833"/>
    </source>
</evidence>